<proteinExistence type="predicted"/>
<gene>
    <name evidence="1" type="ORF">IPOD504_LOCUS16979</name>
</gene>
<evidence type="ECO:0000313" key="1">
    <source>
        <dbReference type="EMBL" id="CAH2075652.1"/>
    </source>
</evidence>
<sequence>MLCETGCSRISCRAHNSPYSVNKFWRVANRLHNRVALMQPDTVRCGSRRSPPSQNQYRSLDVSCTCASRPADKQSGTGPPAGGATLRRDWTNAKWAQERGPRCGGRTPPVAYARLVAAGGANAGQDDGSAEPRLQWAPGGRRLMDLQGNQIDCYGKLTAIRC</sequence>
<reference evidence="1" key="1">
    <citation type="submission" date="2022-03" db="EMBL/GenBank/DDBJ databases">
        <authorList>
            <person name="Martin H S."/>
        </authorList>
    </citation>
    <scope>NUCLEOTIDE SEQUENCE</scope>
</reference>
<accession>A0ABN8J800</accession>
<keyword evidence="2" id="KW-1185">Reference proteome</keyword>
<evidence type="ECO:0000313" key="2">
    <source>
        <dbReference type="Proteomes" id="UP000837857"/>
    </source>
</evidence>
<name>A0ABN8J800_9NEOP</name>
<protein>
    <submittedName>
        <fullName evidence="1">Uncharacterized protein</fullName>
    </submittedName>
</protein>
<feature type="non-terminal residue" evidence="1">
    <location>
        <position position="1"/>
    </location>
</feature>
<dbReference type="Proteomes" id="UP000837857">
    <property type="component" value="Chromosome 8"/>
</dbReference>
<dbReference type="EMBL" id="OW152820">
    <property type="protein sequence ID" value="CAH2075652.1"/>
    <property type="molecule type" value="Genomic_DNA"/>
</dbReference>
<organism evidence="1 2">
    <name type="scientific">Iphiclides podalirius</name>
    <name type="common">scarce swallowtail</name>
    <dbReference type="NCBI Taxonomy" id="110791"/>
    <lineage>
        <taxon>Eukaryota</taxon>
        <taxon>Metazoa</taxon>
        <taxon>Ecdysozoa</taxon>
        <taxon>Arthropoda</taxon>
        <taxon>Hexapoda</taxon>
        <taxon>Insecta</taxon>
        <taxon>Pterygota</taxon>
        <taxon>Neoptera</taxon>
        <taxon>Endopterygota</taxon>
        <taxon>Lepidoptera</taxon>
        <taxon>Glossata</taxon>
        <taxon>Ditrysia</taxon>
        <taxon>Papilionoidea</taxon>
        <taxon>Papilionidae</taxon>
        <taxon>Papilioninae</taxon>
        <taxon>Iphiclides</taxon>
    </lineage>
</organism>